<dbReference type="SUPFAM" id="SSF52540">
    <property type="entry name" value="P-loop containing nucleoside triphosphate hydrolases"/>
    <property type="match status" value="1"/>
</dbReference>
<dbReference type="InterPro" id="IPR027417">
    <property type="entry name" value="P-loop_NTPase"/>
</dbReference>
<dbReference type="GO" id="GO:0046316">
    <property type="term" value="F:gluconokinase activity"/>
    <property type="evidence" value="ECO:0007669"/>
    <property type="project" value="UniProtKB-EC"/>
</dbReference>
<dbReference type="Pfam" id="PF13671">
    <property type="entry name" value="AAA_33"/>
    <property type="match status" value="1"/>
</dbReference>
<dbReference type="Gene3D" id="3.90.1200.10">
    <property type="match status" value="1"/>
</dbReference>
<keyword evidence="7" id="KW-0067">ATP-binding</keyword>
<gene>
    <name evidence="9" type="ORF">V0288_08730</name>
</gene>
<comment type="caution">
    <text evidence="9">The sequence shown here is derived from an EMBL/GenBank/DDBJ whole genome shotgun (WGS) entry which is preliminary data.</text>
</comment>
<comment type="similarity">
    <text evidence="2">Belongs to the gluconokinase GntK/GntV family.</text>
</comment>
<dbReference type="Proteomes" id="UP001328733">
    <property type="component" value="Unassembled WGS sequence"/>
</dbReference>
<name>A0AAW9QSJ4_9CHRO</name>
<evidence type="ECO:0000256" key="8">
    <source>
        <dbReference type="ARBA" id="ARBA00048090"/>
    </source>
</evidence>
<dbReference type="InterPro" id="IPR011009">
    <property type="entry name" value="Kinase-like_dom_sf"/>
</dbReference>
<dbReference type="Gene3D" id="3.40.50.300">
    <property type="entry name" value="P-loop containing nucleotide triphosphate hydrolases"/>
    <property type="match status" value="1"/>
</dbReference>
<evidence type="ECO:0000256" key="7">
    <source>
        <dbReference type="ARBA" id="ARBA00022840"/>
    </source>
</evidence>
<evidence type="ECO:0000313" key="10">
    <source>
        <dbReference type="Proteomes" id="UP001328733"/>
    </source>
</evidence>
<dbReference type="AlphaFoldDB" id="A0AAW9QSJ4"/>
<dbReference type="PANTHER" id="PTHR43883">
    <property type="entry name" value="SLR0207 PROTEIN"/>
    <property type="match status" value="1"/>
</dbReference>
<keyword evidence="10" id="KW-1185">Reference proteome</keyword>
<keyword evidence="5" id="KW-0547">Nucleotide-binding</keyword>
<evidence type="ECO:0000256" key="6">
    <source>
        <dbReference type="ARBA" id="ARBA00022777"/>
    </source>
</evidence>
<organism evidence="9 10">
    <name type="scientific">Pannus brasiliensis CCIBt3594</name>
    <dbReference type="NCBI Taxonomy" id="1427578"/>
    <lineage>
        <taxon>Bacteria</taxon>
        <taxon>Bacillati</taxon>
        <taxon>Cyanobacteriota</taxon>
        <taxon>Cyanophyceae</taxon>
        <taxon>Oscillatoriophycideae</taxon>
        <taxon>Chroococcales</taxon>
        <taxon>Microcystaceae</taxon>
        <taxon>Pannus</taxon>
    </lineage>
</organism>
<comment type="catalytic activity">
    <reaction evidence="8">
        <text>D-gluconate + ATP = 6-phospho-D-gluconate + ADP + H(+)</text>
        <dbReference type="Rhea" id="RHEA:19433"/>
        <dbReference type="ChEBI" id="CHEBI:15378"/>
        <dbReference type="ChEBI" id="CHEBI:18391"/>
        <dbReference type="ChEBI" id="CHEBI:30616"/>
        <dbReference type="ChEBI" id="CHEBI:58759"/>
        <dbReference type="ChEBI" id="CHEBI:456216"/>
        <dbReference type="EC" id="2.7.1.12"/>
    </reaction>
</comment>
<dbReference type="PANTHER" id="PTHR43883:SF1">
    <property type="entry name" value="GLUCONOKINASE"/>
    <property type="match status" value="1"/>
</dbReference>
<protein>
    <recommendedName>
        <fullName evidence="3">gluconokinase</fullName>
        <ecNumber evidence="3">2.7.1.12</ecNumber>
    </recommendedName>
</protein>
<evidence type="ECO:0000256" key="3">
    <source>
        <dbReference type="ARBA" id="ARBA00012054"/>
    </source>
</evidence>
<evidence type="ECO:0000256" key="2">
    <source>
        <dbReference type="ARBA" id="ARBA00008420"/>
    </source>
</evidence>
<evidence type="ECO:0000256" key="4">
    <source>
        <dbReference type="ARBA" id="ARBA00022679"/>
    </source>
</evidence>
<dbReference type="SUPFAM" id="SSF56112">
    <property type="entry name" value="Protein kinase-like (PK-like)"/>
    <property type="match status" value="1"/>
</dbReference>
<sequence length="504" mass="58263">MDTAKLIETLTNPDFYPHPVTSPVKVIQTHASIVFLTGDLAYKIKKPVDYHFLDFSTLEKRKECIDRELSLNQSTAPDIYREVLPITESAGKVTLNGDGEIIEYVLKMNQFPQECLLSQRFDRGELTEAEIESLGKKIARFHQRARTDEYITRFGELETIEQAFEENYRQTEKYIDTVQIRQQFEETKTFTDNFFLDRGDWLRERQEQGKIRECHGDLHLNNMCLWRGEIQLFDRVEFNESFRFVDTMYDVAFTAMDLTARGRPDFANLFLNTYLERVGDWEGLKVLSLYLSRQSYVRAKVNSFLLDGDTFSETIRETARQYYHLAWEYTRPRSGRLIVLSGLSGSGKSTVAREIAKKLDGIRIRSDAVRKHLAGIDLDDRGSIELYTPEMSARTFDRLAELARILLPLGYTVILDAKYDRAIWREPLRALAGSIGVPFHIVHCHAPLSVLLDRIEKRIGDISDATTEVLLAQIEKTEPFTDSEQPYLISVDTTRSNWSEGIQF</sequence>
<dbReference type="GO" id="GO:0005975">
    <property type="term" value="P:carbohydrate metabolic process"/>
    <property type="evidence" value="ECO:0007669"/>
    <property type="project" value="InterPro"/>
</dbReference>
<accession>A0AAW9QSJ4</accession>
<keyword evidence="4" id="KW-0808">Transferase</keyword>
<keyword evidence="6" id="KW-0418">Kinase</keyword>
<comment type="pathway">
    <text evidence="1">Carbohydrate acid metabolism.</text>
</comment>
<reference evidence="9 10" key="1">
    <citation type="submission" date="2024-01" db="EMBL/GenBank/DDBJ databases">
        <title>Genomic insights into the taxonomy and metabolism of the cyanobacterium Pannus brasiliensis CCIBt3594.</title>
        <authorList>
            <person name="Machado M."/>
            <person name="Botero N.B."/>
            <person name="Andreote A.P.D."/>
            <person name="Feitosa A.M.T."/>
            <person name="Popin R."/>
            <person name="Sivonen K."/>
            <person name="Fiore M.F."/>
        </authorList>
    </citation>
    <scope>NUCLEOTIDE SEQUENCE [LARGE SCALE GENOMIC DNA]</scope>
    <source>
        <strain evidence="9 10">CCIBt3594</strain>
    </source>
</reference>
<evidence type="ECO:0000256" key="1">
    <source>
        <dbReference type="ARBA" id="ARBA00004761"/>
    </source>
</evidence>
<evidence type="ECO:0000256" key="5">
    <source>
        <dbReference type="ARBA" id="ARBA00022741"/>
    </source>
</evidence>
<dbReference type="EC" id="2.7.1.12" evidence="3"/>
<dbReference type="InterPro" id="IPR006001">
    <property type="entry name" value="Therm_gnt_kin"/>
</dbReference>
<evidence type="ECO:0000313" key="9">
    <source>
        <dbReference type="EMBL" id="MEG3437202.1"/>
    </source>
</evidence>
<proteinExistence type="inferred from homology"/>
<dbReference type="GO" id="GO:0005524">
    <property type="term" value="F:ATP binding"/>
    <property type="evidence" value="ECO:0007669"/>
    <property type="project" value="UniProtKB-KW"/>
</dbReference>
<dbReference type="InterPro" id="IPR052732">
    <property type="entry name" value="Cell-binding_unc_protein"/>
</dbReference>
<dbReference type="CDD" id="cd02021">
    <property type="entry name" value="GntK"/>
    <property type="match status" value="1"/>
</dbReference>
<dbReference type="EMBL" id="JBAFSM010000013">
    <property type="protein sequence ID" value="MEG3437202.1"/>
    <property type="molecule type" value="Genomic_DNA"/>
</dbReference>
<dbReference type="RefSeq" id="WP_332864686.1">
    <property type="nucleotide sequence ID" value="NZ_JBAFSM010000013.1"/>
</dbReference>